<organism evidence="1 2">
    <name type="scientific">Scleroderma citrinum Foug A</name>
    <dbReference type="NCBI Taxonomy" id="1036808"/>
    <lineage>
        <taxon>Eukaryota</taxon>
        <taxon>Fungi</taxon>
        <taxon>Dikarya</taxon>
        <taxon>Basidiomycota</taxon>
        <taxon>Agaricomycotina</taxon>
        <taxon>Agaricomycetes</taxon>
        <taxon>Agaricomycetidae</taxon>
        <taxon>Boletales</taxon>
        <taxon>Sclerodermatineae</taxon>
        <taxon>Sclerodermataceae</taxon>
        <taxon>Scleroderma</taxon>
    </lineage>
</organism>
<dbReference type="OrthoDB" id="3244185at2759"/>
<proteinExistence type="predicted"/>
<reference evidence="2" key="2">
    <citation type="submission" date="2015-01" db="EMBL/GenBank/DDBJ databases">
        <title>Evolutionary Origins and Diversification of the Mycorrhizal Mutualists.</title>
        <authorList>
            <consortium name="DOE Joint Genome Institute"/>
            <consortium name="Mycorrhizal Genomics Consortium"/>
            <person name="Kohler A."/>
            <person name="Kuo A."/>
            <person name="Nagy L.G."/>
            <person name="Floudas D."/>
            <person name="Copeland A."/>
            <person name="Barry K.W."/>
            <person name="Cichocki N."/>
            <person name="Veneault-Fourrey C."/>
            <person name="LaButti K."/>
            <person name="Lindquist E.A."/>
            <person name="Lipzen A."/>
            <person name="Lundell T."/>
            <person name="Morin E."/>
            <person name="Murat C."/>
            <person name="Riley R."/>
            <person name="Ohm R."/>
            <person name="Sun H."/>
            <person name="Tunlid A."/>
            <person name="Henrissat B."/>
            <person name="Grigoriev I.V."/>
            <person name="Hibbett D.S."/>
            <person name="Martin F."/>
        </authorList>
    </citation>
    <scope>NUCLEOTIDE SEQUENCE [LARGE SCALE GENOMIC DNA]</scope>
    <source>
        <strain evidence="2">Foug A</strain>
    </source>
</reference>
<name>A0A0C3E012_9AGAM</name>
<dbReference type="Proteomes" id="UP000053989">
    <property type="component" value="Unassembled WGS sequence"/>
</dbReference>
<sequence length="82" mass="9419">WFTLLCRRDPISGHFIVSRLTRNHRRNASVISVDQIARPCHLQAQCGRKISSDWSANNVLEMASTFLINSYIDLDTFVALRD</sequence>
<evidence type="ECO:0000313" key="2">
    <source>
        <dbReference type="Proteomes" id="UP000053989"/>
    </source>
</evidence>
<dbReference type="InParanoid" id="A0A0C3E012"/>
<dbReference type="EMBL" id="KN822019">
    <property type="protein sequence ID" value="KIM66100.1"/>
    <property type="molecule type" value="Genomic_DNA"/>
</dbReference>
<dbReference type="AlphaFoldDB" id="A0A0C3E012"/>
<dbReference type="STRING" id="1036808.A0A0C3E012"/>
<feature type="non-terminal residue" evidence="1">
    <location>
        <position position="1"/>
    </location>
</feature>
<keyword evidence="2" id="KW-1185">Reference proteome</keyword>
<gene>
    <name evidence="1" type="ORF">SCLCIDRAFT_111638</name>
</gene>
<evidence type="ECO:0000313" key="1">
    <source>
        <dbReference type="EMBL" id="KIM66100.1"/>
    </source>
</evidence>
<reference evidence="1 2" key="1">
    <citation type="submission" date="2014-04" db="EMBL/GenBank/DDBJ databases">
        <authorList>
            <consortium name="DOE Joint Genome Institute"/>
            <person name="Kuo A."/>
            <person name="Kohler A."/>
            <person name="Nagy L.G."/>
            <person name="Floudas D."/>
            <person name="Copeland A."/>
            <person name="Barry K.W."/>
            <person name="Cichocki N."/>
            <person name="Veneault-Fourrey C."/>
            <person name="LaButti K."/>
            <person name="Lindquist E.A."/>
            <person name="Lipzen A."/>
            <person name="Lundell T."/>
            <person name="Morin E."/>
            <person name="Murat C."/>
            <person name="Sun H."/>
            <person name="Tunlid A."/>
            <person name="Henrissat B."/>
            <person name="Grigoriev I.V."/>
            <person name="Hibbett D.S."/>
            <person name="Martin F."/>
            <person name="Nordberg H.P."/>
            <person name="Cantor M.N."/>
            <person name="Hua S.X."/>
        </authorList>
    </citation>
    <scope>NUCLEOTIDE SEQUENCE [LARGE SCALE GENOMIC DNA]</scope>
    <source>
        <strain evidence="1 2">Foug A</strain>
    </source>
</reference>
<protein>
    <submittedName>
        <fullName evidence="1">Uncharacterized protein</fullName>
    </submittedName>
</protein>
<accession>A0A0C3E012</accession>
<dbReference type="HOGENOM" id="CLU_155374_0_1_1"/>